<dbReference type="GeneID" id="117669384"/>
<sequence length="385" mass="40910">MEPWRYFWKLILYILLVSEHTGSQVTFTSPEVPGGTQDLTDSSPLESESNTSLEPEARLPSGWISPMATTELVSEVSTSAAIMADTYEMLSGQLHSLPLESSTPNAESPSQDTTFFQDTSTPAGESRSTDNLSFAEASIAPPGATSIAPSPLPTQGYARSIHSRSIPTRKHSSGFRPPGTSMIKKGSTSAYFLGPQDPTGQMSHPATMKMVSEVSTSAAIMADTYEMLLGQLHSLPLESSTPNGKNPSPETTFFQAINAPDDISRTTDSLSFAEASSAQPWSASTALSPPPTQGYAHSIPARKLSAGFRPPGTSTVKEEPTSSPQGSIGQMSNMATTELVSTSATMLAEVYEMLSSHLHSLPLESSTPNAESPSQETTFFQATSE</sequence>
<feature type="signal peptide" evidence="2">
    <location>
        <begin position="1"/>
        <end position="23"/>
    </location>
</feature>
<feature type="compositionally biased region" description="Polar residues" evidence="1">
    <location>
        <begin position="99"/>
        <end position="123"/>
    </location>
</feature>
<evidence type="ECO:0000313" key="4">
    <source>
        <dbReference type="RefSeq" id="XP_034279658.1"/>
    </source>
</evidence>
<dbReference type="InParanoid" id="A0A6P9C624"/>
<reference evidence="4" key="1">
    <citation type="submission" date="2025-08" db="UniProtKB">
        <authorList>
            <consortium name="RefSeq"/>
        </authorList>
    </citation>
    <scope>IDENTIFICATION</scope>
    <source>
        <tissue evidence="4">Blood</tissue>
    </source>
</reference>
<evidence type="ECO:0000313" key="3">
    <source>
        <dbReference type="Proteomes" id="UP001652622"/>
    </source>
</evidence>
<feature type="chain" id="PRO_5027881500" evidence="2">
    <location>
        <begin position="24"/>
        <end position="385"/>
    </location>
</feature>
<feature type="compositionally biased region" description="Polar residues" evidence="1">
    <location>
        <begin position="367"/>
        <end position="385"/>
    </location>
</feature>
<feature type="compositionally biased region" description="Polar residues" evidence="1">
    <location>
        <begin position="37"/>
        <end position="53"/>
    </location>
</feature>
<dbReference type="Proteomes" id="UP001652622">
    <property type="component" value="Unplaced"/>
</dbReference>
<feature type="region of interest" description="Disordered" evidence="1">
    <location>
        <begin position="27"/>
        <end position="61"/>
    </location>
</feature>
<organism evidence="3 4">
    <name type="scientific">Pantherophis guttatus</name>
    <name type="common">Corn snake</name>
    <name type="synonym">Elaphe guttata</name>
    <dbReference type="NCBI Taxonomy" id="94885"/>
    <lineage>
        <taxon>Eukaryota</taxon>
        <taxon>Metazoa</taxon>
        <taxon>Chordata</taxon>
        <taxon>Craniata</taxon>
        <taxon>Vertebrata</taxon>
        <taxon>Euteleostomi</taxon>
        <taxon>Lepidosauria</taxon>
        <taxon>Squamata</taxon>
        <taxon>Bifurcata</taxon>
        <taxon>Unidentata</taxon>
        <taxon>Episquamata</taxon>
        <taxon>Toxicofera</taxon>
        <taxon>Serpentes</taxon>
        <taxon>Colubroidea</taxon>
        <taxon>Colubridae</taxon>
        <taxon>Colubrinae</taxon>
        <taxon>Pantherophis</taxon>
    </lineage>
</organism>
<keyword evidence="2" id="KW-0732">Signal</keyword>
<name>A0A6P9C624_PANGU</name>
<dbReference type="KEGG" id="pgut:117669384"/>
<accession>A0A6P9C624</accession>
<gene>
    <name evidence="4" type="primary">LOC117669384</name>
</gene>
<dbReference type="RefSeq" id="XP_034279658.1">
    <property type="nucleotide sequence ID" value="XM_034423767.1"/>
</dbReference>
<feature type="region of interest" description="Disordered" evidence="1">
    <location>
        <begin position="361"/>
        <end position="385"/>
    </location>
</feature>
<keyword evidence="3" id="KW-1185">Reference proteome</keyword>
<dbReference type="AlphaFoldDB" id="A0A6P9C624"/>
<evidence type="ECO:0000256" key="2">
    <source>
        <dbReference type="SAM" id="SignalP"/>
    </source>
</evidence>
<feature type="region of interest" description="Disordered" evidence="1">
    <location>
        <begin position="304"/>
        <end position="333"/>
    </location>
</feature>
<protein>
    <submittedName>
        <fullName evidence="4">Uncharacterized protein LOC117669384</fullName>
    </submittedName>
</protein>
<proteinExistence type="predicted"/>
<feature type="compositionally biased region" description="Polar residues" evidence="1">
    <location>
        <begin position="321"/>
        <end position="333"/>
    </location>
</feature>
<evidence type="ECO:0000256" key="1">
    <source>
        <dbReference type="SAM" id="MobiDB-lite"/>
    </source>
</evidence>
<feature type="region of interest" description="Disordered" evidence="1">
    <location>
        <begin position="97"/>
        <end position="128"/>
    </location>
</feature>